<feature type="domain" description="Major facilitator superfamily (MFS) profile" evidence="5">
    <location>
        <begin position="18"/>
        <end position="400"/>
    </location>
</feature>
<protein>
    <submittedName>
        <fullName evidence="6">MFS transporter</fullName>
    </submittedName>
</protein>
<gene>
    <name evidence="6" type="ORF">GCM10008023_38610</name>
</gene>
<name>A0ABQ3LSY7_9SPHN</name>
<dbReference type="PANTHER" id="PTHR23518:SF2">
    <property type="entry name" value="MAJOR FACILITATOR SUPERFAMILY TRANSPORTER"/>
    <property type="match status" value="1"/>
</dbReference>
<evidence type="ECO:0000313" key="6">
    <source>
        <dbReference type="EMBL" id="GHH25337.1"/>
    </source>
</evidence>
<feature type="transmembrane region" description="Helical" evidence="4">
    <location>
        <begin position="150"/>
        <end position="171"/>
    </location>
</feature>
<evidence type="ECO:0000256" key="4">
    <source>
        <dbReference type="SAM" id="Phobius"/>
    </source>
</evidence>
<dbReference type="Gene3D" id="1.20.1250.20">
    <property type="entry name" value="MFS general substrate transporter like domains"/>
    <property type="match status" value="2"/>
</dbReference>
<dbReference type="RefSeq" id="WP_229839555.1">
    <property type="nucleotide sequence ID" value="NZ_BNAQ01000009.1"/>
</dbReference>
<keyword evidence="7" id="KW-1185">Reference proteome</keyword>
<dbReference type="Pfam" id="PF07690">
    <property type="entry name" value="MFS_1"/>
    <property type="match status" value="1"/>
</dbReference>
<evidence type="ECO:0000313" key="7">
    <source>
        <dbReference type="Proteomes" id="UP000652430"/>
    </source>
</evidence>
<evidence type="ECO:0000256" key="3">
    <source>
        <dbReference type="ARBA" id="ARBA00023136"/>
    </source>
</evidence>
<reference evidence="7" key="1">
    <citation type="journal article" date="2019" name="Int. J. Syst. Evol. Microbiol.">
        <title>The Global Catalogue of Microorganisms (GCM) 10K type strain sequencing project: providing services to taxonomists for standard genome sequencing and annotation.</title>
        <authorList>
            <consortium name="The Broad Institute Genomics Platform"/>
            <consortium name="The Broad Institute Genome Sequencing Center for Infectious Disease"/>
            <person name="Wu L."/>
            <person name="Ma J."/>
        </authorList>
    </citation>
    <scope>NUCLEOTIDE SEQUENCE [LARGE SCALE GENOMIC DNA]</scope>
    <source>
        <strain evidence="7">CGMCC 1.8957</strain>
    </source>
</reference>
<keyword evidence="1 4" id="KW-0812">Transmembrane</keyword>
<sequence>MSGQIDLVPKGWRAVPRSVIALGFVAMFMDMSSELIHSLLPLFLVGSLGASVAAVGLIEGVAEATASIARVFSGVLSDRLGKRKLLAVVGYGLSAITKPVFPLAGSVGAVFGARFFDRVGKGIRTAPRDALVADITPAAIRGTAFGVRQALDTVGAFAGPSLAIVLMAAYANDFRAVFWWAVVPAIIAMLFMIYGVQEPAGTKPSGQKGWPIKRADLARMSPAYWWTVAIGAAFTLARFSEAFLVLKGQQAGLPIALVPLVMVAMNLVYAIVATPAGSLSDRIGRRAVLGVGLGVLIGADLVLAFLPGLVGLFVGVALWGLFMGLTQGLLSALVADTAPADLRGTAFGIFNLVTGTALLFASALAGVLWEEFGPTATFAAGAALATLAAAVTVISKVGTSGCLRRM</sequence>
<feature type="transmembrane region" description="Helical" evidence="4">
    <location>
        <begin position="347"/>
        <end position="369"/>
    </location>
</feature>
<dbReference type="EMBL" id="BNAQ01000009">
    <property type="protein sequence ID" value="GHH25337.1"/>
    <property type="molecule type" value="Genomic_DNA"/>
</dbReference>
<feature type="transmembrane region" description="Helical" evidence="4">
    <location>
        <begin position="375"/>
        <end position="397"/>
    </location>
</feature>
<dbReference type="PANTHER" id="PTHR23518">
    <property type="entry name" value="C-METHYLTRANSFERASE"/>
    <property type="match status" value="1"/>
</dbReference>
<feature type="transmembrane region" description="Helical" evidence="4">
    <location>
        <begin position="35"/>
        <end position="58"/>
    </location>
</feature>
<keyword evidence="2 4" id="KW-1133">Transmembrane helix</keyword>
<feature type="transmembrane region" description="Helical" evidence="4">
    <location>
        <begin position="312"/>
        <end position="335"/>
    </location>
</feature>
<feature type="transmembrane region" description="Helical" evidence="4">
    <location>
        <begin position="251"/>
        <end position="275"/>
    </location>
</feature>
<evidence type="ECO:0000256" key="1">
    <source>
        <dbReference type="ARBA" id="ARBA00022692"/>
    </source>
</evidence>
<proteinExistence type="predicted"/>
<dbReference type="CDD" id="cd17370">
    <property type="entry name" value="MFS_MJ1317_like"/>
    <property type="match status" value="1"/>
</dbReference>
<dbReference type="InterPro" id="IPR036259">
    <property type="entry name" value="MFS_trans_sf"/>
</dbReference>
<dbReference type="PROSITE" id="PS50850">
    <property type="entry name" value="MFS"/>
    <property type="match status" value="1"/>
</dbReference>
<dbReference type="SUPFAM" id="SSF103473">
    <property type="entry name" value="MFS general substrate transporter"/>
    <property type="match status" value="1"/>
</dbReference>
<evidence type="ECO:0000256" key="2">
    <source>
        <dbReference type="ARBA" id="ARBA00022989"/>
    </source>
</evidence>
<dbReference type="InterPro" id="IPR011701">
    <property type="entry name" value="MFS"/>
</dbReference>
<accession>A0ABQ3LSY7</accession>
<feature type="transmembrane region" description="Helical" evidence="4">
    <location>
        <begin position="177"/>
        <end position="196"/>
    </location>
</feature>
<feature type="transmembrane region" description="Helical" evidence="4">
    <location>
        <begin position="217"/>
        <end position="239"/>
    </location>
</feature>
<evidence type="ECO:0000259" key="5">
    <source>
        <dbReference type="PROSITE" id="PS50850"/>
    </source>
</evidence>
<feature type="transmembrane region" description="Helical" evidence="4">
    <location>
        <begin position="287"/>
        <end position="306"/>
    </location>
</feature>
<organism evidence="6 7">
    <name type="scientific">Sphingomonas glacialis</name>
    <dbReference type="NCBI Taxonomy" id="658225"/>
    <lineage>
        <taxon>Bacteria</taxon>
        <taxon>Pseudomonadati</taxon>
        <taxon>Pseudomonadota</taxon>
        <taxon>Alphaproteobacteria</taxon>
        <taxon>Sphingomonadales</taxon>
        <taxon>Sphingomonadaceae</taxon>
        <taxon>Sphingomonas</taxon>
    </lineage>
</organism>
<dbReference type="Proteomes" id="UP000652430">
    <property type="component" value="Unassembled WGS sequence"/>
</dbReference>
<comment type="caution">
    <text evidence="6">The sequence shown here is derived from an EMBL/GenBank/DDBJ whole genome shotgun (WGS) entry which is preliminary data.</text>
</comment>
<dbReference type="InterPro" id="IPR020846">
    <property type="entry name" value="MFS_dom"/>
</dbReference>
<keyword evidence="3 4" id="KW-0472">Membrane</keyword>